<dbReference type="EMBL" id="GEEE01013221">
    <property type="protein sequence ID" value="JAP50004.1"/>
    <property type="molecule type" value="Transcribed_RNA"/>
</dbReference>
<evidence type="ECO:0000313" key="1">
    <source>
        <dbReference type="EMBL" id="JAP47701.1"/>
    </source>
</evidence>
<sequence length="143" mass="15839">MLLRLIYVAQMRPSSPVGISDEIMVISLSCLSATCQSGESDHTDVISVQFNSHSPSFSVYAGYVTCSGVLCSLPVKSLNKVFLPRSLHHTCGLAVHRTPKMTLTPYSSHVFMLHKCIYSPNFPIYCKCNLFNRTCSVDEGRKC</sequence>
<organism evidence="1">
    <name type="scientific">Schistocephalus solidus</name>
    <name type="common">Tapeworm</name>
    <dbReference type="NCBI Taxonomy" id="70667"/>
    <lineage>
        <taxon>Eukaryota</taxon>
        <taxon>Metazoa</taxon>
        <taxon>Spiralia</taxon>
        <taxon>Lophotrochozoa</taxon>
        <taxon>Platyhelminthes</taxon>
        <taxon>Cestoda</taxon>
        <taxon>Eucestoda</taxon>
        <taxon>Diphyllobothriidea</taxon>
        <taxon>Diphyllobothriidae</taxon>
        <taxon>Schistocephalus</taxon>
    </lineage>
</organism>
<dbReference type="AlphaFoldDB" id="A0A0X3P6X0"/>
<dbReference type="EMBL" id="GEEE01015524">
    <property type="protein sequence ID" value="JAP47701.1"/>
    <property type="molecule type" value="Transcribed_RNA"/>
</dbReference>
<gene>
    <name evidence="1" type="primary">POL</name>
    <name evidence="1" type="ORF">TR160897</name>
</gene>
<name>A0A0X3P6X0_SCHSO</name>
<accession>A0A0X3P6X0</accession>
<dbReference type="EMBL" id="GEEE01006646">
    <property type="protein sequence ID" value="JAP56579.1"/>
    <property type="molecule type" value="Transcribed_RNA"/>
</dbReference>
<protein>
    <submittedName>
        <fullName evidence="1">Gag-Pol polyprotein</fullName>
    </submittedName>
</protein>
<proteinExistence type="predicted"/>
<reference evidence="1" key="1">
    <citation type="submission" date="2016-01" db="EMBL/GenBank/DDBJ databases">
        <title>Reference transcriptome for the parasite Schistocephalus solidus: insights into the molecular evolution of parasitism.</title>
        <authorList>
            <person name="Hebert F.O."/>
            <person name="Grambauer S."/>
            <person name="Barber I."/>
            <person name="Landry C.R."/>
            <person name="Aubin-Horth N."/>
        </authorList>
    </citation>
    <scope>NUCLEOTIDE SEQUENCE</scope>
</reference>